<dbReference type="EMBL" id="JNAS01000002">
    <property type="protein sequence ID" value="KGG08301.1"/>
    <property type="molecule type" value="Genomic_DNA"/>
</dbReference>
<sequence length="37" mass="4757">MELLVLTDLYPIKFIVKPWLIVYFLYFWKILKYFKRD</sequence>
<accession>A0A0A2B354</accession>
<dbReference type="AlphaFoldDB" id="A0A0A2B354"/>
<organism evidence="2 3">
    <name type="scientific">Prochlorococcus marinus str. SB</name>
    <dbReference type="NCBI Taxonomy" id="59926"/>
    <lineage>
        <taxon>Bacteria</taxon>
        <taxon>Bacillati</taxon>
        <taxon>Cyanobacteriota</taxon>
        <taxon>Cyanophyceae</taxon>
        <taxon>Synechococcales</taxon>
        <taxon>Prochlorococcaceae</taxon>
        <taxon>Prochlorococcus</taxon>
    </lineage>
</organism>
<gene>
    <name evidence="2" type="ORF">EV02_0969</name>
</gene>
<proteinExistence type="predicted"/>
<dbReference type="Proteomes" id="UP000030345">
    <property type="component" value="Unassembled WGS sequence"/>
</dbReference>
<keyword evidence="1" id="KW-0472">Membrane</keyword>
<evidence type="ECO:0000313" key="3">
    <source>
        <dbReference type="Proteomes" id="UP000030345"/>
    </source>
</evidence>
<keyword evidence="1" id="KW-1133">Transmembrane helix</keyword>
<comment type="caution">
    <text evidence="2">The sequence shown here is derived from an EMBL/GenBank/DDBJ whole genome shotgun (WGS) entry which is preliminary data.</text>
</comment>
<protein>
    <submittedName>
        <fullName evidence="2">Uncharacterized protein</fullName>
    </submittedName>
</protein>
<keyword evidence="1" id="KW-0812">Transmembrane</keyword>
<evidence type="ECO:0000313" key="2">
    <source>
        <dbReference type="EMBL" id="KGG08301.1"/>
    </source>
</evidence>
<dbReference type="STRING" id="59926.EV02_0969"/>
<reference evidence="3" key="1">
    <citation type="journal article" date="2014" name="Sci. Data">
        <title>Genomes of diverse isolates of the marine cyanobacterium Prochlorococcus.</title>
        <authorList>
            <person name="Biller S."/>
            <person name="Berube P."/>
            <person name="Thompson J."/>
            <person name="Kelly L."/>
            <person name="Roggensack S."/>
            <person name="Awad L."/>
            <person name="Roache-Johnson K."/>
            <person name="Ding H."/>
            <person name="Giovannoni S.J."/>
            <person name="Moore L.R."/>
            <person name="Chisholm S.W."/>
        </authorList>
    </citation>
    <scope>NUCLEOTIDE SEQUENCE [LARGE SCALE GENOMIC DNA]</scope>
    <source>
        <strain evidence="3">SB</strain>
    </source>
</reference>
<evidence type="ECO:0000256" key="1">
    <source>
        <dbReference type="SAM" id="Phobius"/>
    </source>
</evidence>
<feature type="transmembrane region" description="Helical" evidence="1">
    <location>
        <begin position="12"/>
        <end position="31"/>
    </location>
</feature>
<name>A0A0A2B354_PROMR</name>